<gene>
    <name evidence="1" type="ORF">CCAM_LOCUS28221</name>
</gene>
<sequence length="150" mass="16654">MLERFDILFLFLRLDCKVTLKKWPVKPSGPGELSGQRSQIAVLTSSMVGRLQRERLSLGFRVRGILSRISGQRSVPSCVKRVLKKEVASEAMSSHSASSASLSLSSCLVLFLRMFPKGFACEKLKSRVKTQSKLKLGLGHFLGKVSPSEW</sequence>
<reference evidence="1 2" key="1">
    <citation type="submission" date="2018-04" db="EMBL/GenBank/DDBJ databases">
        <authorList>
            <person name="Vogel A."/>
        </authorList>
    </citation>
    <scope>NUCLEOTIDE SEQUENCE [LARGE SCALE GENOMIC DNA]</scope>
</reference>
<evidence type="ECO:0000313" key="2">
    <source>
        <dbReference type="Proteomes" id="UP000595140"/>
    </source>
</evidence>
<dbReference type="EMBL" id="OOIL02003156">
    <property type="protein sequence ID" value="VFQ86445.1"/>
    <property type="molecule type" value="Genomic_DNA"/>
</dbReference>
<keyword evidence="2" id="KW-1185">Reference proteome</keyword>
<proteinExistence type="predicted"/>
<accession>A0A484MCL7</accession>
<name>A0A484MCL7_9ASTE</name>
<organism evidence="1 2">
    <name type="scientific">Cuscuta campestris</name>
    <dbReference type="NCBI Taxonomy" id="132261"/>
    <lineage>
        <taxon>Eukaryota</taxon>
        <taxon>Viridiplantae</taxon>
        <taxon>Streptophyta</taxon>
        <taxon>Embryophyta</taxon>
        <taxon>Tracheophyta</taxon>
        <taxon>Spermatophyta</taxon>
        <taxon>Magnoliopsida</taxon>
        <taxon>eudicotyledons</taxon>
        <taxon>Gunneridae</taxon>
        <taxon>Pentapetalae</taxon>
        <taxon>asterids</taxon>
        <taxon>lamiids</taxon>
        <taxon>Solanales</taxon>
        <taxon>Convolvulaceae</taxon>
        <taxon>Cuscuteae</taxon>
        <taxon>Cuscuta</taxon>
        <taxon>Cuscuta subgen. Grammica</taxon>
        <taxon>Cuscuta sect. Cleistogrammica</taxon>
    </lineage>
</organism>
<dbReference type="AlphaFoldDB" id="A0A484MCL7"/>
<dbReference type="Proteomes" id="UP000595140">
    <property type="component" value="Unassembled WGS sequence"/>
</dbReference>
<protein>
    <submittedName>
        <fullName evidence="1">Uncharacterized protein</fullName>
    </submittedName>
</protein>
<evidence type="ECO:0000313" key="1">
    <source>
        <dbReference type="EMBL" id="VFQ86445.1"/>
    </source>
</evidence>